<dbReference type="Pfam" id="PF04168">
    <property type="entry name" value="Alpha-E"/>
    <property type="match status" value="1"/>
</dbReference>
<evidence type="ECO:0000313" key="3">
    <source>
        <dbReference type="Proteomes" id="UP000255167"/>
    </source>
</evidence>
<sequence>MLSRTASELFWMARYLERAESYARVLDVTWKLSMIPRHSQQSRDLALPLNCR</sequence>
<protein>
    <submittedName>
        <fullName evidence="2">Bacterial domain of uncharacterized function (DUF403)</fullName>
    </submittedName>
</protein>
<feature type="domain" description="DUF403" evidence="1">
    <location>
        <begin position="1"/>
        <end position="39"/>
    </location>
</feature>
<reference evidence="2 3" key="1">
    <citation type="submission" date="2018-06" db="EMBL/GenBank/DDBJ databases">
        <authorList>
            <consortium name="Pathogen Informatics"/>
            <person name="Doyle S."/>
        </authorList>
    </citation>
    <scope>NUCLEOTIDE SEQUENCE [LARGE SCALE GENOMIC DNA]</scope>
    <source>
        <strain evidence="2 3">NCTC9617</strain>
    </source>
</reference>
<proteinExistence type="predicted"/>
<accession>A0A378G0V3</accession>
<dbReference type="EMBL" id="UGNC01000005">
    <property type="protein sequence ID" value="STW50084.1"/>
    <property type="molecule type" value="Genomic_DNA"/>
</dbReference>
<dbReference type="Proteomes" id="UP000255167">
    <property type="component" value="Unassembled WGS sequence"/>
</dbReference>
<evidence type="ECO:0000259" key="1">
    <source>
        <dbReference type="Pfam" id="PF04168"/>
    </source>
</evidence>
<dbReference type="InterPro" id="IPR007296">
    <property type="entry name" value="DUF403"/>
</dbReference>
<evidence type="ECO:0000313" key="2">
    <source>
        <dbReference type="EMBL" id="STW50084.1"/>
    </source>
</evidence>
<organism evidence="2 3">
    <name type="scientific">Klebsiella pneumoniae</name>
    <dbReference type="NCBI Taxonomy" id="573"/>
    <lineage>
        <taxon>Bacteria</taxon>
        <taxon>Pseudomonadati</taxon>
        <taxon>Pseudomonadota</taxon>
        <taxon>Gammaproteobacteria</taxon>
        <taxon>Enterobacterales</taxon>
        <taxon>Enterobacteriaceae</taxon>
        <taxon>Klebsiella/Raoultella group</taxon>
        <taxon>Klebsiella</taxon>
        <taxon>Klebsiella pneumoniae complex</taxon>
    </lineage>
</organism>
<name>A0A378G0V3_KLEPN</name>
<gene>
    <name evidence="2" type="ORF">NCTC9617_06741</name>
</gene>
<dbReference type="AlphaFoldDB" id="A0A378G0V3"/>